<sequence>MPKRTIGELEKAEEKYSALVEKRDKLNSDAAEIRKVRDMLNDQKKKLFDEVLSIKKLKDEKASEMRSHKQKRNELNARAKELIQLKRQLYRSAPDNDIYREIERLNREFEYLERRQQTEALTIQEENEVIQKMRNNLSERTRLMSISSKGEEIAGKLTDINSQIDSIFMEARREHEAVTSLYAEVQALGEQMSVKLNEASILVSESNRKHKEYIEKKEEADRCHAEAMEMRSFILERRKERREKAIEGRKAIHEQNLNVRKTLFDEKASEEEADRQLQELLKRGKISLR</sequence>
<dbReference type="EMBL" id="JAHEAC010000065">
    <property type="protein sequence ID" value="MBX8644469.1"/>
    <property type="molecule type" value="Genomic_DNA"/>
</dbReference>
<dbReference type="Proteomes" id="UP000750197">
    <property type="component" value="Unassembled WGS sequence"/>
</dbReference>
<proteinExistence type="predicted"/>
<organism evidence="2 4">
    <name type="scientific">Candidatus Sysuiplasma superficiale</name>
    <dbReference type="NCBI Taxonomy" id="2823368"/>
    <lineage>
        <taxon>Archaea</taxon>
        <taxon>Methanobacteriati</taxon>
        <taxon>Thermoplasmatota</taxon>
        <taxon>Thermoplasmata</taxon>
        <taxon>Candidatus Sysuiplasmatales</taxon>
        <taxon>Candidatus Sysuiplasmataceae</taxon>
        <taxon>Candidatus Sysuiplasma</taxon>
    </lineage>
</organism>
<dbReference type="EMBL" id="JAGVSJ010000006">
    <property type="protein sequence ID" value="MBX8631596.1"/>
    <property type="molecule type" value="Genomic_DNA"/>
</dbReference>
<dbReference type="AlphaFoldDB" id="A0A8J7YPW8"/>
<evidence type="ECO:0000256" key="1">
    <source>
        <dbReference type="SAM" id="Coils"/>
    </source>
</evidence>
<evidence type="ECO:0008006" key="5">
    <source>
        <dbReference type="Google" id="ProtNLM"/>
    </source>
</evidence>
<dbReference type="Proteomes" id="UP000716004">
    <property type="component" value="Unassembled WGS sequence"/>
</dbReference>
<dbReference type="Pfam" id="PF23435">
    <property type="entry name" value="DUF7121"/>
    <property type="match status" value="1"/>
</dbReference>
<feature type="coiled-coil region" evidence="1">
    <location>
        <begin position="9"/>
        <end position="92"/>
    </location>
</feature>
<evidence type="ECO:0000313" key="4">
    <source>
        <dbReference type="Proteomes" id="UP000716004"/>
    </source>
</evidence>
<evidence type="ECO:0000313" key="2">
    <source>
        <dbReference type="EMBL" id="MBX8631596.1"/>
    </source>
</evidence>
<accession>A0A8J7YPW8</accession>
<dbReference type="InterPro" id="IPR055545">
    <property type="entry name" value="DUF7121"/>
</dbReference>
<evidence type="ECO:0000313" key="3">
    <source>
        <dbReference type="EMBL" id="MBX8644469.1"/>
    </source>
</evidence>
<gene>
    <name evidence="2" type="ORF">J9259_03620</name>
    <name evidence="3" type="ORF">KIY12_07095</name>
</gene>
<keyword evidence="1" id="KW-0175">Coiled coil</keyword>
<comment type="caution">
    <text evidence="2">The sequence shown here is derived from an EMBL/GenBank/DDBJ whole genome shotgun (WGS) entry which is preliminary data.</text>
</comment>
<reference evidence="2" key="1">
    <citation type="submission" date="2021-04" db="EMBL/GenBank/DDBJ databases">
        <title>Genomic insights into ecological role and evolution of a novel Thermoplasmata order Candidatus Sysuiplasmatales.</title>
        <authorList>
            <person name="Yuan Y."/>
        </authorList>
    </citation>
    <scope>NUCLEOTIDE SEQUENCE</scope>
    <source>
        <strain evidence="3">TUT19-bin139</strain>
        <strain evidence="2">YP2-bin.285</strain>
    </source>
</reference>
<protein>
    <recommendedName>
        <fullName evidence="5">Phosphoserine phosphatase</fullName>
    </recommendedName>
</protein>
<name>A0A8J7YPW8_9ARCH</name>